<evidence type="ECO:0000256" key="7">
    <source>
        <dbReference type="SAM" id="MobiDB-lite"/>
    </source>
</evidence>
<evidence type="ECO:0000256" key="5">
    <source>
        <dbReference type="ARBA" id="ARBA00023027"/>
    </source>
</evidence>
<reference evidence="8" key="1">
    <citation type="submission" date="2020-03" db="EMBL/GenBank/DDBJ databases">
        <title>Studies in the Genomics of Life Span.</title>
        <authorList>
            <person name="Glass D."/>
        </authorList>
    </citation>
    <scope>NUCLEOTIDE SEQUENCE</scope>
    <source>
        <strain evidence="8">SUZIE</strain>
        <tissue evidence="8">Muscle</tissue>
    </source>
</reference>
<protein>
    <submittedName>
        <fullName evidence="8">Poly [ADP-ribose] polymerase 8</fullName>
    </submittedName>
</protein>
<sequence>MQSLLDQATRRASPVPPGNPPVFRSGRSESKQLAMQLLLRQPLAAPVVAPSPSAVLSRLLYDDPSGPCLPLLWGEGRLAEQLYFTKFPAFRGYHPIRDASPMGETRPAALSWSPSYPPPGCDKSKSKLKSEQDGISKTHKLLHWTCSSTVKSEEVCVTKSHKMLSKSYSSTRLELFKEPNTEGRRLSLTSGLIAILTPSSFSSSQPSPNGAKCIPICGLQVKTIEFAEQRIPILNEPHVFQNGHKLRTTVCEQELCVFAFQTLGVMSEVADEIATGAQVEGLLVCICRPVLGTPRKVVIFEPYPSVVDPNDPQMLAFNPRKNFDQVIKARDSIISIREVKQALYLEIKKQMDKQDPLTHPLLQRVISSNSSHIVKLPVNRQLKFTNTPHQLLILSSPPATESNFRAVKDSLESLLHFMVHTLKTGSPF</sequence>
<dbReference type="InterPro" id="IPR051838">
    <property type="entry name" value="ARTD_PARP"/>
</dbReference>
<organism evidence="8 9">
    <name type="scientific">Sciurus carolinensis</name>
    <name type="common">Eastern gray squirrel</name>
    <dbReference type="NCBI Taxonomy" id="30640"/>
    <lineage>
        <taxon>Eukaryota</taxon>
        <taxon>Metazoa</taxon>
        <taxon>Chordata</taxon>
        <taxon>Craniata</taxon>
        <taxon>Vertebrata</taxon>
        <taxon>Euteleostomi</taxon>
        <taxon>Mammalia</taxon>
        <taxon>Eutheria</taxon>
        <taxon>Euarchontoglires</taxon>
        <taxon>Glires</taxon>
        <taxon>Rodentia</taxon>
        <taxon>Sciuromorpha</taxon>
        <taxon>Sciuridae</taxon>
        <taxon>Sciurinae</taxon>
        <taxon>Sciurini</taxon>
        <taxon>Sciurus</taxon>
    </lineage>
</organism>
<keyword evidence="2" id="KW-0808">Transferase</keyword>
<dbReference type="PANTHER" id="PTHR21328">
    <property type="entry name" value="POLY ADP-RIBOSE POLYMERASE FAMILY, MEMBER PARP"/>
    <property type="match status" value="1"/>
</dbReference>
<keyword evidence="1" id="KW-0328">Glycosyltransferase</keyword>
<feature type="region of interest" description="Disordered" evidence="7">
    <location>
        <begin position="1"/>
        <end position="26"/>
    </location>
</feature>
<dbReference type="GO" id="GO:0016779">
    <property type="term" value="F:nucleotidyltransferase activity"/>
    <property type="evidence" value="ECO:0007669"/>
    <property type="project" value="UniProtKB-KW"/>
</dbReference>
<gene>
    <name evidence="8" type="ORF">SUZIE_128360</name>
</gene>
<keyword evidence="5" id="KW-0520">NAD</keyword>
<comment type="caution">
    <text evidence="8">The sequence shown here is derived from an EMBL/GenBank/DDBJ whole genome shotgun (WGS) entry which is preliminary data.</text>
</comment>
<keyword evidence="4" id="KW-0013">ADP-ribosylation</keyword>
<proteinExistence type="inferred from homology"/>
<name>A0AA41MM80_SCICA</name>
<feature type="region of interest" description="Disordered" evidence="7">
    <location>
        <begin position="107"/>
        <end position="127"/>
    </location>
</feature>
<accession>A0AA41MM80</accession>
<evidence type="ECO:0000256" key="3">
    <source>
        <dbReference type="ARBA" id="ARBA00022695"/>
    </source>
</evidence>
<dbReference type="GO" id="GO:0016757">
    <property type="term" value="F:glycosyltransferase activity"/>
    <property type="evidence" value="ECO:0007669"/>
    <property type="project" value="UniProtKB-KW"/>
</dbReference>
<evidence type="ECO:0000256" key="6">
    <source>
        <dbReference type="ARBA" id="ARBA00024347"/>
    </source>
</evidence>
<keyword evidence="9" id="KW-1185">Reference proteome</keyword>
<keyword evidence="3" id="KW-0548">Nucleotidyltransferase</keyword>
<evidence type="ECO:0000313" key="9">
    <source>
        <dbReference type="Proteomes" id="UP001166674"/>
    </source>
</evidence>
<evidence type="ECO:0000256" key="4">
    <source>
        <dbReference type="ARBA" id="ARBA00022765"/>
    </source>
</evidence>
<evidence type="ECO:0000313" key="8">
    <source>
        <dbReference type="EMBL" id="MBZ3874522.1"/>
    </source>
</evidence>
<evidence type="ECO:0000256" key="2">
    <source>
        <dbReference type="ARBA" id="ARBA00022679"/>
    </source>
</evidence>
<dbReference type="Proteomes" id="UP001166674">
    <property type="component" value="Unassembled WGS sequence"/>
</dbReference>
<dbReference type="EMBL" id="JAATJV010231900">
    <property type="protein sequence ID" value="MBZ3874522.1"/>
    <property type="molecule type" value="Genomic_DNA"/>
</dbReference>
<evidence type="ECO:0000256" key="1">
    <source>
        <dbReference type="ARBA" id="ARBA00022676"/>
    </source>
</evidence>
<dbReference type="AlphaFoldDB" id="A0AA41MM80"/>
<comment type="similarity">
    <text evidence="6">Belongs to the ARTD/PARP family.</text>
</comment>